<evidence type="ECO:0000313" key="2">
    <source>
        <dbReference type="Proteomes" id="UP001564408"/>
    </source>
</evidence>
<dbReference type="Proteomes" id="UP001564408">
    <property type="component" value="Unassembled WGS sequence"/>
</dbReference>
<comment type="caution">
    <text evidence="1">The sequence shown here is derived from an EMBL/GenBank/DDBJ whole genome shotgun (WGS) entry which is preliminary data.</text>
</comment>
<organism evidence="1 2">
    <name type="scientific">Thioalkalicoccus limnaeus</name>
    <dbReference type="NCBI Taxonomy" id="120681"/>
    <lineage>
        <taxon>Bacteria</taxon>
        <taxon>Pseudomonadati</taxon>
        <taxon>Pseudomonadota</taxon>
        <taxon>Gammaproteobacteria</taxon>
        <taxon>Chromatiales</taxon>
        <taxon>Chromatiaceae</taxon>
        <taxon>Thioalkalicoccus</taxon>
    </lineage>
</organism>
<accession>A0ABV4BFH7</accession>
<dbReference type="EMBL" id="JBDKXB010000018">
    <property type="protein sequence ID" value="MEY6433289.1"/>
    <property type="molecule type" value="Genomic_DNA"/>
</dbReference>
<proteinExistence type="predicted"/>
<name>A0ABV4BFH7_9GAMM</name>
<gene>
    <name evidence="1" type="ORF">ABC977_12840</name>
</gene>
<dbReference type="RefSeq" id="WP_369667672.1">
    <property type="nucleotide sequence ID" value="NZ_JBDKXB010000018.1"/>
</dbReference>
<protein>
    <submittedName>
        <fullName evidence="1">Uncharacterized protein</fullName>
    </submittedName>
</protein>
<sequence>MFEEDKNAIRYKWDPRTGTGYRLRFESINGSRSGHRRYHVEDWNHHVVANEWDCQSLDEALRVLRGLFDIDVAKERNRLEARFS</sequence>
<evidence type="ECO:0000313" key="1">
    <source>
        <dbReference type="EMBL" id="MEY6433289.1"/>
    </source>
</evidence>
<reference evidence="1 2" key="1">
    <citation type="submission" date="2024-05" db="EMBL/GenBank/DDBJ databases">
        <title>Genome Sequence and Characterization of the New Strain Purple Sulfur Bacterium of Genus Thioalkalicoccus.</title>
        <authorList>
            <person name="Bryantseva I.A."/>
            <person name="Kyndt J.A."/>
            <person name="Imhoff J.F."/>
        </authorList>
    </citation>
    <scope>NUCLEOTIDE SEQUENCE [LARGE SCALE GENOMIC DNA]</scope>
    <source>
        <strain evidence="1 2">Um2</strain>
    </source>
</reference>
<keyword evidence="2" id="KW-1185">Reference proteome</keyword>